<dbReference type="GO" id="GO:0045490">
    <property type="term" value="P:pectin catabolic process"/>
    <property type="evidence" value="ECO:0007669"/>
    <property type="project" value="TreeGrafter"/>
</dbReference>
<evidence type="ECO:0000256" key="6">
    <source>
        <dbReference type="ARBA" id="ARBA00022737"/>
    </source>
</evidence>
<evidence type="ECO:0000256" key="5">
    <source>
        <dbReference type="ARBA" id="ARBA00022729"/>
    </source>
</evidence>
<keyword evidence="7 17" id="KW-0378">Hydrolase</keyword>
<dbReference type="InterPro" id="IPR006626">
    <property type="entry name" value="PbH1"/>
</dbReference>
<keyword evidence="10" id="KW-0325">Glycoprotein</keyword>
<dbReference type="STRING" id="78410.A0A0P7BVS6"/>
<evidence type="ECO:0000256" key="17">
    <source>
        <dbReference type="RuleBase" id="RU361169"/>
    </source>
</evidence>
<gene>
    <name evidence="18" type="ORF">AK830_g2427</name>
</gene>
<evidence type="ECO:0000313" key="18">
    <source>
        <dbReference type="EMBL" id="KPM44070.1"/>
    </source>
</evidence>
<dbReference type="InterPro" id="IPR012334">
    <property type="entry name" value="Pectin_lyas_fold"/>
</dbReference>
<dbReference type="PANTHER" id="PTHR31884:SF9">
    <property type="entry name" value="ENDOPOLYGALACTURONASE D-RELATED"/>
    <property type="match status" value="1"/>
</dbReference>
<keyword evidence="19" id="KW-1185">Reference proteome</keyword>
<dbReference type="GO" id="GO:0004650">
    <property type="term" value="F:polygalacturonase activity"/>
    <property type="evidence" value="ECO:0007669"/>
    <property type="project" value="UniProtKB-EC"/>
</dbReference>
<evidence type="ECO:0000256" key="4">
    <source>
        <dbReference type="ARBA" id="ARBA00022525"/>
    </source>
</evidence>
<dbReference type="GO" id="GO:0071555">
    <property type="term" value="P:cell wall organization"/>
    <property type="evidence" value="ECO:0007669"/>
    <property type="project" value="UniProtKB-KW"/>
</dbReference>
<dbReference type="AlphaFoldDB" id="A0A0P7BVS6"/>
<dbReference type="Proteomes" id="UP000050424">
    <property type="component" value="Unassembled WGS sequence"/>
</dbReference>
<comment type="similarity">
    <text evidence="2 17">Belongs to the glycosyl hydrolase 28 family.</text>
</comment>
<keyword evidence="9" id="KW-1015">Disulfide bond</keyword>
<comment type="catalytic activity">
    <reaction evidence="13">
        <text>(1,4-alpha-D-galacturonosyl)n+m + H2O = (1,4-alpha-D-galacturonosyl)n + (1,4-alpha-D-galacturonosyl)m.</text>
        <dbReference type="EC" id="3.2.1.15"/>
    </reaction>
</comment>
<dbReference type="FunFam" id="2.160.20.10:FF:000002">
    <property type="entry name" value="Endopolygalacturonase D"/>
    <property type="match status" value="1"/>
</dbReference>
<evidence type="ECO:0000313" key="19">
    <source>
        <dbReference type="Proteomes" id="UP000050424"/>
    </source>
</evidence>
<feature type="active site" evidence="16">
    <location>
        <position position="362"/>
    </location>
</feature>
<evidence type="ECO:0000256" key="2">
    <source>
        <dbReference type="ARBA" id="ARBA00008834"/>
    </source>
</evidence>
<dbReference type="InterPro" id="IPR050434">
    <property type="entry name" value="Glycosyl_hydrlase_28"/>
</dbReference>
<evidence type="ECO:0000256" key="8">
    <source>
        <dbReference type="ARBA" id="ARBA00023145"/>
    </source>
</evidence>
<evidence type="ECO:0000256" key="14">
    <source>
        <dbReference type="ARBA" id="ARBA00037707"/>
    </source>
</evidence>
<evidence type="ECO:0000256" key="3">
    <source>
        <dbReference type="ARBA" id="ARBA00012736"/>
    </source>
</evidence>
<evidence type="ECO:0000256" key="9">
    <source>
        <dbReference type="ARBA" id="ARBA00023157"/>
    </source>
</evidence>
<comment type="subcellular location">
    <subcellularLocation>
        <location evidence="1">Secreted</location>
    </subcellularLocation>
</comment>
<dbReference type="GO" id="GO:0005576">
    <property type="term" value="C:extracellular region"/>
    <property type="evidence" value="ECO:0007669"/>
    <property type="project" value="UniProtKB-SubCell"/>
</dbReference>
<name>A0A0P7BVS6_9HYPO</name>
<comment type="function">
    <text evidence="14">Involved in maceration and soft-rotting of plant tissue. Hydrolyzes the 1,4-alpha glycosidic bonds of de-esterified pectate in the smooth region of the plant cell wall.</text>
</comment>
<evidence type="ECO:0000256" key="7">
    <source>
        <dbReference type="ARBA" id="ARBA00022801"/>
    </source>
</evidence>
<dbReference type="PROSITE" id="PS51257">
    <property type="entry name" value="PROKAR_LIPOPROTEIN"/>
    <property type="match status" value="1"/>
</dbReference>
<dbReference type="PROSITE" id="PS00502">
    <property type="entry name" value="POLYGALACTURONASE"/>
    <property type="match status" value="1"/>
</dbReference>
<dbReference type="EMBL" id="LKCW01000023">
    <property type="protein sequence ID" value="KPM44070.1"/>
    <property type="molecule type" value="Genomic_DNA"/>
</dbReference>
<organism evidence="18 19">
    <name type="scientific">Neonectria ditissima</name>
    <dbReference type="NCBI Taxonomy" id="78410"/>
    <lineage>
        <taxon>Eukaryota</taxon>
        <taxon>Fungi</taxon>
        <taxon>Dikarya</taxon>
        <taxon>Ascomycota</taxon>
        <taxon>Pezizomycotina</taxon>
        <taxon>Sordariomycetes</taxon>
        <taxon>Hypocreomycetidae</taxon>
        <taxon>Hypocreales</taxon>
        <taxon>Nectriaceae</taxon>
        <taxon>Neonectria</taxon>
    </lineage>
</organism>
<evidence type="ECO:0000256" key="15">
    <source>
        <dbReference type="ARBA" id="ARBA00083621"/>
    </source>
</evidence>
<evidence type="ECO:0000256" key="13">
    <source>
        <dbReference type="ARBA" id="ARBA00034074"/>
    </source>
</evidence>
<dbReference type="SUPFAM" id="SSF51126">
    <property type="entry name" value="Pectin lyase-like"/>
    <property type="match status" value="1"/>
</dbReference>
<protein>
    <recommendedName>
        <fullName evidence="3">endo-polygalacturonase</fullName>
        <ecNumber evidence="3">3.2.1.15</ecNumber>
    </recommendedName>
    <alternativeName>
        <fullName evidence="15">Pectinase</fullName>
    </alternativeName>
</protein>
<dbReference type="PANTHER" id="PTHR31884">
    <property type="entry name" value="POLYGALACTURONASE"/>
    <property type="match status" value="1"/>
</dbReference>
<sequence length="501" mass="50851">MKSFYLLSAAVPSVLGCSNWRTHACGGAFVSEAADAASFCATFTSSVVTATDAVPSNFLAACDANVNHLSSACSCYVTGGAEAGTPTAAASTLVANPIFSATSTPATATPASSRAVSQAMSEAVSQTTTKAAAISTLVTSVKSAVADATPVADANACVVTEYAQISSAVASCTDIVLSDLSMPASSTLDLQSLQTGAVVTFAGTTTFGTTADDDFDPIVISGDSITITGATGHVIEGNGAAYWDGQGSNGGGAKPNHFIVVKHTTNSKVTGLNIKNWPVHCFYMQYNYDFEVSDITLDNSAGDEANDASDGEAAAHNSDGFDISASDTMTMSNIWVHNQDDCVAVTSGSNIVIDGIYCYGGHGLSIGSIGGKSNNTVDGVTFANAQVVDSQNAARIKSNSGETGTIANITYRNVTMSGVTKYGIDVQQDYLNGGPTGEPTNGVTISGITFEDVTGTTTGDAYNYYILCGDGSCSDFTFTGVSITGGSEDGSCNYPSSGCPA</sequence>
<dbReference type="InterPro" id="IPR000743">
    <property type="entry name" value="Glyco_hydro_28"/>
</dbReference>
<evidence type="ECO:0000256" key="10">
    <source>
        <dbReference type="ARBA" id="ARBA00023180"/>
    </source>
</evidence>
<dbReference type="Pfam" id="PF00295">
    <property type="entry name" value="Glyco_hydro_28"/>
    <property type="match status" value="1"/>
</dbReference>
<evidence type="ECO:0000256" key="1">
    <source>
        <dbReference type="ARBA" id="ARBA00004613"/>
    </source>
</evidence>
<evidence type="ECO:0000256" key="12">
    <source>
        <dbReference type="ARBA" id="ARBA00023316"/>
    </source>
</evidence>
<keyword evidence="6" id="KW-0677">Repeat</keyword>
<keyword evidence="12" id="KW-0961">Cell wall biogenesis/degradation</keyword>
<keyword evidence="11 17" id="KW-0326">Glycosidase</keyword>
<dbReference type="InterPro" id="IPR011050">
    <property type="entry name" value="Pectin_lyase_fold/virulence"/>
</dbReference>
<keyword evidence="8" id="KW-0865">Zymogen</keyword>
<dbReference type="Gene3D" id="2.160.20.10">
    <property type="entry name" value="Single-stranded right-handed beta-helix, Pectin lyase-like"/>
    <property type="match status" value="1"/>
</dbReference>
<evidence type="ECO:0000256" key="11">
    <source>
        <dbReference type="ARBA" id="ARBA00023295"/>
    </source>
</evidence>
<dbReference type="EC" id="3.2.1.15" evidence="3"/>
<proteinExistence type="inferred from homology"/>
<keyword evidence="4" id="KW-0964">Secreted</keyword>
<evidence type="ECO:0000256" key="16">
    <source>
        <dbReference type="PROSITE-ProRule" id="PRU10052"/>
    </source>
</evidence>
<dbReference type="SMART" id="SM00710">
    <property type="entry name" value="PbH1"/>
    <property type="match status" value="7"/>
</dbReference>
<accession>A0A0P7BVS6</accession>
<keyword evidence="5" id="KW-0732">Signal</keyword>
<comment type="caution">
    <text evidence="18">The sequence shown here is derived from an EMBL/GenBank/DDBJ whole genome shotgun (WGS) entry which is preliminary data.</text>
</comment>
<reference evidence="18 19" key="1">
    <citation type="submission" date="2015-09" db="EMBL/GenBank/DDBJ databases">
        <title>Draft genome of a European isolate of the apple canker pathogen Neonectria ditissima.</title>
        <authorList>
            <person name="Gomez-Cortecero A."/>
            <person name="Harrison R.J."/>
            <person name="Armitage A.D."/>
        </authorList>
    </citation>
    <scope>NUCLEOTIDE SEQUENCE [LARGE SCALE GENOMIC DNA]</scope>
    <source>
        <strain evidence="18 19">R09/05</strain>
    </source>
</reference>
<dbReference type="OrthoDB" id="1546079at2759"/>